<dbReference type="PANTHER" id="PTHR12526:SF636">
    <property type="entry name" value="BLL3647 PROTEIN"/>
    <property type="match status" value="1"/>
</dbReference>
<evidence type="ECO:0000256" key="1">
    <source>
        <dbReference type="SAM" id="MobiDB-lite"/>
    </source>
</evidence>
<sequence>MTVSHQDKTSENRPEATCGTMNDASRISSSPRPDVAIIGGYPPPYGGVSVHIERLHGYLQSQDFPFILYDAYRRTRRDNIVPLGWPKIVSYLWRILTTPAKVVHLHTSRNFIRVLATFAAMLGRKKLVISVHGSSLANGYGKGSNALGRAMTSWAMRRAGHVVAVNPEIAELCKTIGLAADRVTILPAFIPLPPDRIGPERIPAEARAFIETHSPTLVGAGWFGTIVNGQDVYQFNFMLRALAQLREKHPNTGQVLLISGTHDEAFRQQTLALRDELGLADAVMVVDGVRTDVACSIYQACDVFVRPTTTDGDSVALREALHLHKPCVVSDAIPRPEGCQVVATGDLAQYVAQLTAMLDDLPAATAELKRLQKPLSGPEVYLDVYRSLLAD</sequence>
<dbReference type="PANTHER" id="PTHR12526">
    <property type="entry name" value="GLYCOSYLTRANSFERASE"/>
    <property type="match status" value="1"/>
</dbReference>
<dbReference type="Pfam" id="PF13692">
    <property type="entry name" value="Glyco_trans_1_4"/>
    <property type="match status" value="1"/>
</dbReference>
<gene>
    <name evidence="3" type="ORF">LCGC14_0181340</name>
</gene>
<organism evidence="3">
    <name type="scientific">marine sediment metagenome</name>
    <dbReference type="NCBI Taxonomy" id="412755"/>
    <lineage>
        <taxon>unclassified sequences</taxon>
        <taxon>metagenomes</taxon>
        <taxon>ecological metagenomes</taxon>
    </lineage>
</organism>
<protein>
    <recommendedName>
        <fullName evidence="2">Glycosyltransferase subfamily 4-like N-terminal domain-containing protein</fullName>
    </recommendedName>
</protein>
<comment type="caution">
    <text evidence="3">The sequence shown here is derived from an EMBL/GenBank/DDBJ whole genome shotgun (WGS) entry which is preliminary data.</text>
</comment>
<feature type="region of interest" description="Disordered" evidence="1">
    <location>
        <begin position="1"/>
        <end position="33"/>
    </location>
</feature>
<dbReference type="CDD" id="cd03801">
    <property type="entry name" value="GT4_PimA-like"/>
    <property type="match status" value="1"/>
</dbReference>
<dbReference type="GO" id="GO:0016757">
    <property type="term" value="F:glycosyltransferase activity"/>
    <property type="evidence" value="ECO:0007669"/>
    <property type="project" value="TreeGrafter"/>
</dbReference>
<reference evidence="3" key="1">
    <citation type="journal article" date="2015" name="Nature">
        <title>Complex archaea that bridge the gap between prokaryotes and eukaryotes.</title>
        <authorList>
            <person name="Spang A."/>
            <person name="Saw J.H."/>
            <person name="Jorgensen S.L."/>
            <person name="Zaremba-Niedzwiedzka K."/>
            <person name="Martijn J."/>
            <person name="Lind A.E."/>
            <person name="van Eijk R."/>
            <person name="Schleper C."/>
            <person name="Guy L."/>
            <person name="Ettema T.J."/>
        </authorList>
    </citation>
    <scope>NUCLEOTIDE SEQUENCE</scope>
</reference>
<feature type="compositionally biased region" description="Basic and acidic residues" evidence="1">
    <location>
        <begin position="1"/>
        <end position="14"/>
    </location>
</feature>
<dbReference type="EMBL" id="LAZR01000073">
    <property type="protein sequence ID" value="KKN95066.1"/>
    <property type="molecule type" value="Genomic_DNA"/>
</dbReference>
<dbReference type="AlphaFoldDB" id="A0A0F9X7X1"/>
<dbReference type="Pfam" id="PF13579">
    <property type="entry name" value="Glyco_trans_4_4"/>
    <property type="match status" value="1"/>
</dbReference>
<name>A0A0F9X7X1_9ZZZZ</name>
<dbReference type="Gene3D" id="3.40.50.2000">
    <property type="entry name" value="Glycogen Phosphorylase B"/>
    <property type="match status" value="2"/>
</dbReference>
<evidence type="ECO:0000259" key="2">
    <source>
        <dbReference type="Pfam" id="PF13579"/>
    </source>
</evidence>
<evidence type="ECO:0000313" key="3">
    <source>
        <dbReference type="EMBL" id="KKN95066.1"/>
    </source>
</evidence>
<dbReference type="SUPFAM" id="SSF53756">
    <property type="entry name" value="UDP-Glycosyltransferase/glycogen phosphorylase"/>
    <property type="match status" value="1"/>
</dbReference>
<feature type="compositionally biased region" description="Polar residues" evidence="1">
    <location>
        <begin position="19"/>
        <end position="31"/>
    </location>
</feature>
<dbReference type="InterPro" id="IPR028098">
    <property type="entry name" value="Glyco_trans_4-like_N"/>
</dbReference>
<proteinExistence type="predicted"/>
<accession>A0A0F9X7X1</accession>
<feature type="domain" description="Glycosyltransferase subfamily 4-like N-terminal" evidence="2">
    <location>
        <begin position="59"/>
        <end position="187"/>
    </location>
</feature>